<gene>
    <name evidence="9" type="ORF">EQG49_03230</name>
</gene>
<dbReference type="Proteomes" id="UP000292886">
    <property type="component" value="Chromosome"/>
</dbReference>
<dbReference type="PANTHER" id="PTHR47245:SF1">
    <property type="entry name" value="FOLDASE PROTEIN PRSA"/>
    <property type="match status" value="1"/>
</dbReference>
<keyword evidence="7" id="KW-1133">Transmembrane helix</keyword>
<dbReference type="InterPro" id="IPR000297">
    <property type="entry name" value="PPIase_PpiC"/>
</dbReference>
<dbReference type="OrthoDB" id="14196at2"/>
<evidence type="ECO:0000256" key="4">
    <source>
        <dbReference type="ARBA" id="ARBA00023110"/>
    </source>
</evidence>
<evidence type="ECO:0000256" key="5">
    <source>
        <dbReference type="ARBA" id="ARBA00023235"/>
    </source>
</evidence>
<dbReference type="EMBL" id="CP037940">
    <property type="protein sequence ID" value="QBO35538.1"/>
    <property type="molecule type" value="Genomic_DNA"/>
</dbReference>
<dbReference type="PANTHER" id="PTHR47245">
    <property type="entry name" value="PEPTIDYLPROLYL ISOMERASE"/>
    <property type="match status" value="1"/>
</dbReference>
<dbReference type="SUPFAM" id="SSF109998">
    <property type="entry name" value="Triger factor/SurA peptide-binding domain-like"/>
    <property type="match status" value="1"/>
</dbReference>
<dbReference type="SUPFAM" id="SSF54534">
    <property type="entry name" value="FKBP-like"/>
    <property type="match status" value="1"/>
</dbReference>
<evidence type="ECO:0000313" key="10">
    <source>
        <dbReference type="Proteomes" id="UP000292886"/>
    </source>
</evidence>
<dbReference type="RefSeq" id="WP_133362617.1">
    <property type="nucleotide sequence ID" value="NZ_CP037940.1"/>
</dbReference>
<evidence type="ECO:0000256" key="2">
    <source>
        <dbReference type="ARBA" id="ARBA00013194"/>
    </source>
</evidence>
<keyword evidence="5 6" id="KW-0413">Isomerase</keyword>
<comment type="catalytic activity">
    <reaction evidence="1">
        <text>[protein]-peptidylproline (omega=180) = [protein]-peptidylproline (omega=0)</text>
        <dbReference type="Rhea" id="RHEA:16237"/>
        <dbReference type="Rhea" id="RHEA-COMP:10747"/>
        <dbReference type="Rhea" id="RHEA-COMP:10748"/>
        <dbReference type="ChEBI" id="CHEBI:83833"/>
        <dbReference type="ChEBI" id="CHEBI:83834"/>
        <dbReference type="EC" id="5.2.1.8"/>
    </reaction>
</comment>
<dbReference type="PROSITE" id="PS50198">
    <property type="entry name" value="PPIC_PPIASE_2"/>
    <property type="match status" value="1"/>
</dbReference>
<keyword evidence="3" id="KW-0732">Signal</keyword>
<feature type="domain" description="PpiC" evidence="8">
    <location>
        <begin position="148"/>
        <end position="241"/>
    </location>
</feature>
<dbReference type="EC" id="5.2.1.8" evidence="2"/>
<name>A0A4P6YS78_9LACO</name>
<organism evidence="9 10">
    <name type="scientific">Periweissella cryptocerci</name>
    <dbReference type="NCBI Taxonomy" id="2506420"/>
    <lineage>
        <taxon>Bacteria</taxon>
        <taxon>Bacillati</taxon>
        <taxon>Bacillota</taxon>
        <taxon>Bacilli</taxon>
        <taxon>Lactobacillales</taxon>
        <taxon>Lactobacillaceae</taxon>
        <taxon>Periweissella</taxon>
    </lineage>
</organism>
<evidence type="ECO:0000256" key="7">
    <source>
        <dbReference type="SAM" id="Phobius"/>
    </source>
</evidence>
<proteinExistence type="predicted"/>
<keyword evidence="10" id="KW-1185">Reference proteome</keyword>
<keyword evidence="4 6" id="KW-0697">Rotamase</keyword>
<dbReference type="InterPro" id="IPR046357">
    <property type="entry name" value="PPIase_dom_sf"/>
</dbReference>
<evidence type="ECO:0000256" key="1">
    <source>
        <dbReference type="ARBA" id="ARBA00000971"/>
    </source>
</evidence>
<evidence type="ECO:0000256" key="3">
    <source>
        <dbReference type="ARBA" id="ARBA00022729"/>
    </source>
</evidence>
<dbReference type="InterPro" id="IPR027304">
    <property type="entry name" value="Trigger_fact/SurA_dom_sf"/>
</dbReference>
<dbReference type="Pfam" id="PF00639">
    <property type="entry name" value="Rotamase"/>
    <property type="match status" value="1"/>
</dbReference>
<dbReference type="AlphaFoldDB" id="A0A4P6YS78"/>
<dbReference type="KEGG" id="wei:EQG49_03230"/>
<keyword evidence="7" id="KW-0472">Membrane</keyword>
<reference evidence="10" key="1">
    <citation type="submission" date="2019-03" db="EMBL/GenBank/DDBJ databases">
        <title>Weissella sp. 26KH-42 Genome sequencing.</title>
        <authorList>
            <person name="Heo J."/>
            <person name="Kim S.-J."/>
            <person name="Kim J.-S."/>
            <person name="Hong S.-B."/>
            <person name="Kwon S.-W."/>
        </authorList>
    </citation>
    <scope>NUCLEOTIDE SEQUENCE [LARGE SCALE GENOMIC DNA]</scope>
    <source>
        <strain evidence="10">26KH-42</strain>
    </source>
</reference>
<accession>A0A4P6YS78</accession>
<protein>
    <recommendedName>
        <fullName evidence="2">peptidylprolyl isomerase</fullName>
        <ecNumber evidence="2">5.2.1.8</ecNumber>
    </recommendedName>
</protein>
<sequence length="300" mass="33214">MMIKEQINKVVPVLIVIVSIVSVTWIIAQKMADPTLVTTKYGKISQADYYQKIKTMPEAKNILRQATLDQILAAKYGDKVTNTMVKGSYQTSRAMYSVSDWSKALKQSGYTPDTYKAQIKKNLIAREAIKANVKITKADLQQQFKQYYPNVTVADIMVGNKVTALKVIQELKAGKSFEKILATQSLDTTTNGNQGIMPAFNSTSINVDPAIKKVAFTLANNQISPEPIKGSNGYYVIKMLKNPGKGSVAKYKDILTTQIINDYMAGTNGRSALSIYQRLYKQSNVDVRDKTLAAVGKFAQ</sequence>
<dbReference type="Gene3D" id="3.10.50.40">
    <property type="match status" value="1"/>
</dbReference>
<evidence type="ECO:0000313" key="9">
    <source>
        <dbReference type="EMBL" id="QBO35538.1"/>
    </source>
</evidence>
<evidence type="ECO:0000259" key="8">
    <source>
        <dbReference type="PROSITE" id="PS50198"/>
    </source>
</evidence>
<keyword evidence="7" id="KW-0812">Transmembrane</keyword>
<dbReference type="GO" id="GO:0003755">
    <property type="term" value="F:peptidyl-prolyl cis-trans isomerase activity"/>
    <property type="evidence" value="ECO:0007669"/>
    <property type="project" value="UniProtKB-KW"/>
</dbReference>
<dbReference type="InterPro" id="IPR050245">
    <property type="entry name" value="PrsA_foldase"/>
</dbReference>
<feature type="transmembrane region" description="Helical" evidence="7">
    <location>
        <begin position="7"/>
        <end position="28"/>
    </location>
</feature>
<evidence type="ECO:0000256" key="6">
    <source>
        <dbReference type="PROSITE-ProRule" id="PRU00278"/>
    </source>
</evidence>